<evidence type="ECO:0000259" key="1">
    <source>
        <dbReference type="Pfam" id="PF03101"/>
    </source>
</evidence>
<protein>
    <recommendedName>
        <fullName evidence="1">FAR1 domain-containing protein</fullName>
    </recommendedName>
</protein>
<evidence type="ECO:0000313" key="3">
    <source>
        <dbReference type="Proteomes" id="UP000823388"/>
    </source>
</evidence>
<reference evidence="2" key="1">
    <citation type="submission" date="2020-05" db="EMBL/GenBank/DDBJ databases">
        <title>WGS assembly of Panicum virgatum.</title>
        <authorList>
            <person name="Lovell J.T."/>
            <person name="Jenkins J."/>
            <person name="Shu S."/>
            <person name="Juenger T.E."/>
            <person name="Schmutz J."/>
        </authorList>
    </citation>
    <scope>NUCLEOTIDE SEQUENCE</scope>
    <source>
        <strain evidence="2">AP13</strain>
    </source>
</reference>
<gene>
    <name evidence="2" type="ORF">PVAP13_7KG235610</name>
</gene>
<dbReference type="EMBL" id="CM029049">
    <property type="protein sequence ID" value="KAG2573430.1"/>
    <property type="molecule type" value="Genomic_DNA"/>
</dbReference>
<name>A0A8T0QH48_PANVG</name>
<dbReference type="InterPro" id="IPR004330">
    <property type="entry name" value="FAR1_DNA_bnd_dom"/>
</dbReference>
<feature type="domain" description="FAR1" evidence="1">
    <location>
        <begin position="98"/>
        <end position="178"/>
    </location>
</feature>
<sequence length="251" mass="28306">MAGEADLDIPTTAVAMPVVGQVKQSGFQLSPMVSFVPALANDREQTTQSPQNSSEDNTVVHEAISEKAQDEVVHEIGQALIVPEVGMAFDSEDKAWEMYNTYAGKVGFSVRKSHSKLREDKTIYQKYIVCSNEGYRRNKSSQKDITRTGCEARVQFSVSKEGIWTVQKVVLDHNHYLASPNKLHKLKSQRRVTEADRMLIIQIREAGTKPAQVYEFMKKFYGGVDKVPLSRMDCNNAIVRERKKYLESNDA</sequence>
<dbReference type="Proteomes" id="UP000823388">
    <property type="component" value="Chromosome 7K"/>
</dbReference>
<dbReference type="PANTHER" id="PTHR47718">
    <property type="entry name" value="OS01G0519700 PROTEIN"/>
    <property type="match status" value="1"/>
</dbReference>
<keyword evidence="3" id="KW-1185">Reference proteome</keyword>
<comment type="caution">
    <text evidence="2">The sequence shown here is derived from an EMBL/GenBank/DDBJ whole genome shotgun (WGS) entry which is preliminary data.</text>
</comment>
<accession>A0A8T0QH48</accession>
<dbReference type="Pfam" id="PF03101">
    <property type="entry name" value="FAR1"/>
    <property type="match status" value="1"/>
</dbReference>
<dbReference type="AlphaFoldDB" id="A0A8T0QH48"/>
<organism evidence="2 3">
    <name type="scientific">Panicum virgatum</name>
    <name type="common">Blackwell switchgrass</name>
    <dbReference type="NCBI Taxonomy" id="38727"/>
    <lineage>
        <taxon>Eukaryota</taxon>
        <taxon>Viridiplantae</taxon>
        <taxon>Streptophyta</taxon>
        <taxon>Embryophyta</taxon>
        <taxon>Tracheophyta</taxon>
        <taxon>Spermatophyta</taxon>
        <taxon>Magnoliopsida</taxon>
        <taxon>Liliopsida</taxon>
        <taxon>Poales</taxon>
        <taxon>Poaceae</taxon>
        <taxon>PACMAD clade</taxon>
        <taxon>Panicoideae</taxon>
        <taxon>Panicodae</taxon>
        <taxon>Paniceae</taxon>
        <taxon>Panicinae</taxon>
        <taxon>Panicum</taxon>
        <taxon>Panicum sect. Hiantes</taxon>
    </lineage>
</organism>
<proteinExistence type="predicted"/>
<evidence type="ECO:0000313" key="2">
    <source>
        <dbReference type="EMBL" id="KAG2573430.1"/>
    </source>
</evidence>
<dbReference type="PANTHER" id="PTHR47718:SF7">
    <property type="entry name" value="PROTEIN FAR1-RELATED SEQUENCE"/>
    <property type="match status" value="1"/>
</dbReference>